<evidence type="ECO:0000256" key="2">
    <source>
        <dbReference type="SAM" id="MobiDB-lite"/>
    </source>
</evidence>
<reference evidence="3" key="1">
    <citation type="submission" date="2020-06" db="EMBL/GenBank/DDBJ databases">
        <authorList>
            <consortium name="Plant Systems Biology data submission"/>
        </authorList>
    </citation>
    <scope>NUCLEOTIDE SEQUENCE</scope>
    <source>
        <strain evidence="3">D6</strain>
    </source>
</reference>
<evidence type="ECO:0000256" key="1">
    <source>
        <dbReference type="ARBA" id="ARBA00022737"/>
    </source>
</evidence>
<gene>
    <name evidence="3" type="ORF">SEMRO_468_G149130.1</name>
</gene>
<keyword evidence="1" id="KW-0677">Repeat</keyword>
<dbReference type="EMBL" id="CAICTM010000467">
    <property type="protein sequence ID" value="CAB9511104.1"/>
    <property type="molecule type" value="Genomic_DNA"/>
</dbReference>
<feature type="compositionally biased region" description="Basic residues" evidence="2">
    <location>
        <begin position="72"/>
        <end position="90"/>
    </location>
</feature>
<name>A0A9N8DZ66_9STRA</name>
<proteinExistence type="predicted"/>
<feature type="compositionally biased region" description="Low complexity" evidence="2">
    <location>
        <begin position="55"/>
        <end position="71"/>
    </location>
</feature>
<feature type="region of interest" description="Disordered" evidence="2">
    <location>
        <begin position="879"/>
        <end position="933"/>
    </location>
</feature>
<dbReference type="Proteomes" id="UP001153069">
    <property type="component" value="Unassembled WGS sequence"/>
</dbReference>
<organism evidence="3 4">
    <name type="scientific">Seminavis robusta</name>
    <dbReference type="NCBI Taxonomy" id="568900"/>
    <lineage>
        <taxon>Eukaryota</taxon>
        <taxon>Sar</taxon>
        <taxon>Stramenopiles</taxon>
        <taxon>Ochrophyta</taxon>
        <taxon>Bacillariophyta</taxon>
        <taxon>Bacillariophyceae</taxon>
        <taxon>Bacillariophycidae</taxon>
        <taxon>Naviculales</taxon>
        <taxon>Naviculaceae</taxon>
        <taxon>Seminavis</taxon>
    </lineage>
</organism>
<dbReference type="Pfam" id="PF13812">
    <property type="entry name" value="PPR_3"/>
    <property type="match status" value="1"/>
</dbReference>
<comment type="caution">
    <text evidence="3">The sequence shown here is derived from an EMBL/GenBank/DDBJ whole genome shotgun (WGS) entry which is preliminary data.</text>
</comment>
<feature type="region of interest" description="Disordered" evidence="2">
    <location>
        <begin position="49"/>
        <end position="108"/>
    </location>
</feature>
<sequence>MRKLMLGVAILGLTARHPKSASSIVQAFQPLTTRQPTKVDRQSRLAVAALDKESTSSTSSTPSATAQNNNKKGNKNAKQGRNHPKPRSTKPIKNDKSTPTNTTNNKNGGGKKEFRWLYWLYKQWHRCPVGTVEKSILQQFLPAAQSWRNKRSIVGAQRATQLVERYASEYLAGNPHAQLHHDASSSGNYYFARLLRAALDAWIHIPLEKQQQLSGDGSIASVVSMQQTTTTTTHKAHQLLDKLTILADNAMNTGSDTTGSTETMARVQSLQRQIHDHRIWVQEQILDKTMSANNNTTTTSSLQDNNNNIQEITELLHKSMSFAQGPPGTTTTRQLEDSLVAMQQLIVTLQRTFSDHNNNNNSQDDLTTSSMIDAYERELVFTTPEQERLLQSASWLAVALPFWEFLHHTVIRALVHANEQERAERCWDQMEERLHNTQPQQPQTLPRRDRTTAVERIVAMEQQTEGKELMQLVQNDRSLHWLHWLSYQLKITPVGEANESILKLIMPALSMHAKRKTKQDAEQADELLQRLVQEVKAGNPRANITNSFFNCACDAWAKVGEPHRAQNILNDMGKVPGLEPDVISLSTVAAAWANSRDAQAAPRAEEILHRMEEQGMNPTTITYNTVLRSLIHSPADVGKAMRAEEIVRRMEERYEAGHGECRPSIRTYQSLISAWSRTDLSGTAQKAEQVLHFLDKKSQEEPGYSDLEPNAHCFGAAIHAWAYSQEEQKATRAYNILSHMRDLYEKQGKEHCKPSVVVYTSVINACANPFLEDEKEPSYQIAQTAMQELCDNQQRYGWPNFLTYAAFLQVCETTLQQRKRDEVVRTTFTKCCEAGQAGDIVIEKLRRAASKELYEELMIDTGIEQPNTGIYSLPRSWTRRVPSAQSRPKRPRKKKLYRPERARMNEVRILRGSAGRYSRGKDENASAFEEGSF</sequence>
<dbReference type="AlphaFoldDB" id="A0A9N8DZ66"/>
<dbReference type="InterPro" id="IPR051222">
    <property type="entry name" value="PPR/CCM1_RNA-binding"/>
</dbReference>
<dbReference type="Gene3D" id="1.25.40.10">
    <property type="entry name" value="Tetratricopeptide repeat domain"/>
    <property type="match status" value="2"/>
</dbReference>
<accession>A0A9N8DZ66</accession>
<dbReference type="InterPro" id="IPR011990">
    <property type="entry name" value="TPR-like_helical_dom_sf"/>
</dbReference>
<protein>
    <submittedName>
        <fullName evidence="3">Pentatricopeptide repeat-containing protein</fullName>
    </submittedName>
</protein>
<feature type="compositionally biased region" description="Basic and acidic residues" evidence="2">
    <location>
        <begin position="897"/>
        <end position="909"/>
    </location>
</feature>
<dbReference type="PANTHER" id="PTHR47942">
    <property type="entry name" value="TETRATRICOPEPTIDE REPEAT (TPR)-LIKE SUPERFAMILY PROTEIN-RELATED"/>
    <property type="match status" value="1"/>
</dbReference>
<dbReference type="InterPro" id="IPR002885">
    <property type="entry name" value="PPR_rpt"/>
</dbReference>
<keyword evidence="4" id="KW-1185">Reference proteome</keyword>
<evidence type="ECO:0000313" key="4">
    <source>
        <dbReference type="Proteomes" id="UP001153069"/>
    </source>
</evidence>
<dbReference type="PANTHER" id="PTHR47942:SF63">
    <property type="entry name" value="PENTATRICOPEPTIDE REPEAT-CONTAINING PROTEIN"/>
    <property type="match status" value="1"/>
</dbReference>
<dbReference type="OrthoDB" id="185373at2759"/>
<feature type="compositionally biased region" description="Basic residues" evidence="2">
    <location>
        <begin position="887"/>
        <end position="896"/>
    </location>
</feature>
<evidence type="ECO:0000313" key="3">
    <source>
        <dbReference type="EMBL" id="CAB9511104.1"/>
    </source>
</evidence>